<protein>
    <recommendedName>
        <fullName evidence="10">Glycerol-3-phosphate dehydrogenase [NAD(P)+]</fullName>
        <ecNumber evidence="10">1.1.1.94</ecNumber>
    </recommendedName>
    <alternativeName>
        <fullName evidence="10">NAD(P)(+)-dependent glycerol-3-phosphate dehydrogenase</fullName>
    </alternativeName>
    <alternativeName>
        <fullName evidence="10">NAD(P)H-dependent dihydroxyacetone-phosphate reductase</fullName>
    </alternativeName>
</protein>
<dbReference type="GO" id="GO:0005975">
    <property type="term" value="P:carbohydrate metabolic process"/>
    <property type="evidence" value="ECO:0007669"/>
    <property type="project" value="InterPro"/>
</dbReference>
<feature type="binding site" evidence="10">
    <location>
        <position position="219"/>
    </location>
    <ligand>
        <name>sn-glycerol 3-phosphate</name>
        <dbReference type="ChEBI" id="CHEBI:57597"/>
    </ligand>
</feature>
<dbReference type="GO" id="GO:0006650">
    <property type="term" value="P:glycerophospholipid metabolic process"/>
    <property type="evidence" value="ECO:0007669"/>
    <property type="project" value="UniProtKB-UniRule"/>
</dbReference>
<feature type="binding site" evidence="10">
    <location>
        <position position="54"/>
    </location>
    <ligand>
        <name>NADPH</name>
        <dbReference type="ChEBI" id="CHEBI:57783"/>
    </ligand>
</feature>
<evidence type="ECO:0000256" key="5">
    <source>
        <dbReference type="ARBA" id="ARBA00023002"/>
    </source>
</evidence>
<feature type="binding site" evidence="10">
    <location>
        <position position="127"/>
    </location>
    <ligand>
        <name>sn-glycerol 3-phosphate</name>
        <dbReference type="ChEBI" id="CHEBI:57597"/>
    </ligand>
</feature>
<feature type="binding site" evidence="13">
    <location>
        <begin position="29"/>
        <end position="34"/>
    </location>
    <ligand>
        <name>NAD(+)</name>
        <dbReference type="ChEBI" id="CHEBI:57540"/>
    </ligand>
</feature>
<dbReference type="SUPFAM" id="SSF51735">
    <property type="entry name" value="NAD(P)-binding Rossmann-fold domains"/>
    <property type="match status" value="1"/>
</dbReference>
<evidence type="ECO:0000256" key="6">
    <source>
        <dbReference type="ARBA" id="ARBA00023027"/>
    </source>
</evidence>
<keyword evidence="10" id="KW-0963">Cytoplasm</keyword>
<feature type="binding site" evidence="12">
    <location>
        <position position="127"/>
    </location>
    <ligand>
        <name>substrate</name>
    </ligand>
</feature>
<keyword evidence="9 10" id="KW-1208">Phospholipid metabolism</keyword>
<comment type="subcellular location">
    <subcellularLocation>
        <location evidence="10">Cytoplasm</location>
    </subcellularLocation>
</comment>
<evidence type="ECO:0000259" key="17">
    <source>
        <dbReference type="Pfam" id="PF07479"/>
    </source>
</evidence>
<evidence type="ECO:0000256" key="15">
    <source>
        <dbReference type="RuleBase" id="RU000439"/>
    </source>
</evidence>
<comment type="pathway">
    <text evidence="10">Membrane lipid metabolism; glycerophospholipid metabolism.</text>
</comment>
<dbReference type="GO" id="GO:0141152">
    <property type="term" value="F:glycerol-3-phosphate dehydrogenase (NAD+) activity"/>
    <property type="evidence" value="ECO:0007669"/>
    <property type="project" value="RHEA"/>
</dbReference>
<keyword evidence="2 10" id="KW-0444">Lipid biosynthesis</keyword>
<keyword evidence="7 10" id="KW-0443">Lipid metabolism</keyword>
<accession>A0A1N7LMU6</accession>
<name>A0A1N7LMU6_9RHOB</name>
<dbReference type="PRINTS" id="PR00077">
    <property type="entry name" value="GPDHDRGNASE"/>
</dbReference>
<dbReference type="GO" id="GO:0051287">
    <property type="term" value="F:NAD binding"/>
    <property type="evidence" value="ECO:0007669"/>
    <property type="project" value="InterPro"/>
</dbReference>
<keyword evidence="5 10" id="KW-0560">Oxidoreductase</keyword>
<evidence type="ECO:0000259" key="16">
    <source>
        <dbReference type="Pfam" id="PF01210"/>
    </source>
</evidence>
<dbReference type="InterPro" id="IPR006168">
    <property type="entry name" value="G3P_DH_NAD-dep"/>
</dbReference>
<dbReference type="STRING" id="407234.SAMN05421795_103267"/>
<feature type="binding site" evidence="13">
    <location>
        <position position="283"/>
    </location>
    <ligand>
        <name>NAD(+)</name>
        <dbReference type="ChEBI" id="CHEBI:57540"/>
    </ligand>
</feature>
<sequence length="382" mass="39382">MNETLRYGMKDTLKPDPASLPFTRIAVLGAGSWGTALASVLARNGHAVRLWARRAELAAQISATGENADYLPGIALPPGIAATAQLAEALAGAEAVLMVTPSATLRAMCRAAAPHLPAGIPIALCAKGIERGTGLLLSEVAAEELPGHPIGAVSGPTFARETALGHPTAATVAFPFTYADRLTPTASPAARLAMSLGGRAFRPYVSDDLVGVEVGGAVKNVIAIACGMMSGAGFAENTRAALIARGMDEMKALAEALGGRRETVTGLSGAGDLTLTCSSATSRNMSLGMQLGRGLPRAACFEGRPVVVEGEINAISVIDLARKIGVALPICETVHAVLHENADLARSFSDLWTRPIEAEPRALALSLDHPDHATPLPFGDRP</sequence>
<dbReference type="FunFam" id="3.40.50.720:FF:000019">
    <property type="entry name" value="Glycerol-3-phosphate dehydrogenase [NAD(P)+]"/>
    <property type="match status" value="1"/>
</dbReference>
<dbReference type="EC" id="1.1.1.94" evidence="10"/>
<dbReference type="GO" id="GO:0046168">
    <property type="term" value="P:glycerol-3-phosphate catabolic process"/>
    <property type="evidence" value="ECO:0007669"/>
    <property type="project" value="InterPro"/>
</dbReference>
<feature type="binding site" evidence="10">
    <location>
        <position position="33"/>
    </location>
    <ligand>
        <name>NADPH</name>
        <dbReference type="ChEBI" id="CHEBI:57783"/>
    </ligand>
</feature>
<feature type="binding site" evidence="10">
    <location>
        <position position="272"/>
    </location>
    <ligand>
        <name>sn-glycerol 3-phosphate</name>
        <dbReference type="ChEBI" id="CHEBI:57597"/>
    </ligand>
</feature>
<feature type="binding site" evidence="10">
    <location>
        <position position="157"/>
    </location>
    <ligand>
        <name>sn-glycerol 3-phosphate</name>
        <dbReference type="ChEBI" id="CHEBI:57597"/>
    </ligand>
</feature>
<feature type="binding site" evidence="10">
    <location>
        <position position="284"/>
    </location>
    <ligand>
        <name>sn-glycerol 3-phosphate</name>
        <dbReference type="ChEBI" id="CHEBI:57597"/>
    </ligand>
</feature>
<dbReference type="HAMAP" id="MF_00394">
    <property type="entry name" value="NAD_Glyc3P_dehydrog"/>
    <property type="match status" value="1"/>
</dbReference>
<organism evidence="18 19">
    <name type="scientific">Phaeovulum vinaykumarii</name>
    <dbReference type="NCBI Taxonomy" id="407234"/>
    <lineage>
        <taxon>Bacteria</taxon>
        <taxon>Pseudomonadati</taxon>
        <taxon>Pseudomonadota</taxon>
        <taxon>Alphaproteobacteria</taxon>
        <taxon>Rhodobacterales</taxon>
        <taxon>Paracoccaceae</taxon>
        <taxon>Phaeovulum</taxon>
    </lineage>
</organism>
<dbReference type="PANTHER" id="PTHR11728">
    <property type="entry name" value="GLYCEROL-3-PHOSPHATE DEHYDROGENASE"/>
    <property type="match status" value="1"/>
</dbReference>
<dbReference type="NCBIfam" id="NF000940">
    <property type="entry name" value="PRK00094.1-2"/>
    <property type="match status" value="1"/>
</dbReference>
<feature type="binding site" evidence="10">
    <location>
        <position position="283"/>
    </location>
    <ligand>
        <name>NADPH</name>
        <dbReference type="ChEBI" id="CHEBI:57783"/>
    </ligand>
</feature>
<feature type="binding site" evidence="12">
    <location>
        <begin position="283"/>
        <end position="284"/>
    </location>
    <ligand>
        <name>substrate</name>
    </ligand>
</feature>
<evidence type="ECO:0000256" key="8">
    <source>
        <dbReference type="ARBA" id="ARBA00023209"/>
    </source>
</evidence>
<dbReference type="SUPFAM" id="SSF48179">
    <property type="entry name" value="6-phosphogluconate dehydrogenase C-terminal domain-like"/>
    <property type="match status" value="1"/>
</dbReference>
<feature type="binding site" evidence="10">
    <location>
        <position position="282"/>
    </location>
    <ligand>
        <name>sn-glycerol 3-phosphate</name>
        <dbReference type="ChEBI" id="CHEBI:57597"/>
    </ligand>
</feature>
<keyword evidence="8 10" id="KW-0594">Phospholipid biosynthesis</keyword>
<proteinExistence type="inferred from homology"/>
<keyword evidence="6 10" id="KW-0520">NAD</keyword>
<feature type="binding site" evidence="10">
    <location>
        <position position="127"/>
    </location>
    <ligand>
        <name>NADPH</name>
        <dbReference type="ChEBI" id="CHEBI:57783"/>
    </ligand>
</feature>
<feature type="domain" description="Glycerol-3-phosphate dehydrogenase NAD-dependent N-terminal" evidence="16">
    <location>
        <begin position="25"/>
        <end position="174"/>
    </location>
</feature>
<dbReference type="PIRSF" id="PIRSF000114">
    <property type="entry name" value="Glycerol-3-P_dh"/>
    <property type="match status" value="1"/>
</dbReference>
<dbReference type="NCBIfam" id="NF000942">
    <property type="entry name" value="PRK00094.1-4"/>
    <property type="match status" value="1"/>
</dbReference>
<gene>
    <name evidence="10" type="primary">gpsA</name>
    <name evidence="18" type="ORF">SAMN05421795_103267</name>
</gene>
<evidence type="ECO:0000256" key="13">
    <source>
        <dbReference type="PIRSR" id="PIRSR000114-3"/>
    </source>
</evidence>
<dbReference type="InterPro" id="IPR013328">
    <property type="entry name" value="6PGD_dom2"/>
</dbReference>
<comment type="similarity">
    <text evidence="1 10 14">Belongs to the NAD-dependent glycerol-3-phosphate dehydrogenase family.</text>
</comment>
<comment type="catalytic activity">
    <reaction evidence="10 15">
        <text>sn-glycerol 3-phosphate + NADP(+) = dihydroxyacetone phosphate + NADPH + H(+)</text>
        <dbReference type="Rhea" id="RHEA:11096"/>
        <dbReference type="ChEBI" id="CHEBI:15378"/>
        <dbReference type="ChEBI" id="CHEBI:57597"/>
        <dbReference type="ChEBI" id="CHEBI:57642"/>
        <dbReference type="ChEBI" id="CHEBI:57783"/>
        <dbReference type="ChEBI" id="CHEBI:58349"/>
        <dbReference type="EC" id="1.1.1.94"/>
    </reaction>
</comment>
<dbReference type="InterPro" id="IPR006109">
    <property type="entry name" value="G3P_DH_NAD-dep_C"/>
</dbReference>
<evidence type="ECO:0000256" key="7">
    <source>
        <dbReference type="ARBA" id="ARBA00023098"/>
    </source>
</evidence>
<evidence type="ECO:0000256" key="2">
    <source>
        <dbReference type="ARBA" id="ARBA00022516"/>
    </source>
</evidence>
<evidence type="ECO:0000313" key="19">
    <source>
        <dbReference type="Proteomes" id="UP000186098"/>
    </source>
</evidence>
<keyword evidence="3 10" id="KW-0547">Nucleotide-binding</keyword>
<dbReference type="UniPathway" id="UPA00940"/>
<evidence type="ECO:0000256" key="12">
    <source>
        <dbReference type="PIRSR" id="PIRSR000114-2"/>
    </source>
</evidence>
<dbReference type="Gene3D" id="1.10.1040.10">
    <property type="entry name" value="N-(1-d-carboxylethyl)-l-norvaline Dehydrogenase, domain 2"/>
    <property type="match status" value="1"/>
</dbReference>
<dbReference type="GO" id="GO:0141153">
    <property type="term" value="F:glycerol-3-phosphate dehydrogenase (NADP+) activity"/>
    <property type="evidence" value="ECO:0007669"/>
    <property type="project" value="RHEA"/>
</dbReference>
<dbReference type="EMBL" id="FTOM01000003">
    <property type="protein sequence ID" value="SIS75158.1"/>
    <property type="molecule type" value="Genomic_DNA"/>
</dbReference>
<dbReference type="GO" id="GO:0046167">
    <property type="term" value="P:glycerol-3-phosphate biosynthetic process"/>
    <property type="evidence" value="ECO:0007669"/>
    <property type="project" value="UniProtKB-UniRule"/>
</dbReference>
<feature type="domain" description="Glycerol-3-phosphate dehydrogenase NAD-dependent C-terminal" evidence="17">
    <location>
        <begin position="208"/>
        <end position="345"/>
    </location>
</feature>
<dbReference type="InterPro" id="IPR011128">
    <property type="entry name" value="G3P_DH_NAD-dep_N"/>
</dbReference>
<dbReference type="Gene3D" id="3.40.50.720">
    <property type="entry name" value="NAD(P)-binding Rossmann-like Domain"/>
    <property type="match status" value="1"/>
</dbReference>
<dbReference type="Pfam" id="PF01210">
    <property type="entry name" value="NAD_Gly3P_dh_N"/>
    <property type="match status" value="1"/>
</dbReference>
<dbReference type="InterPro" id="IPR008927">
    <property type="entry name" value="6-PGluconate_DH-like_C_sf"/>
</dbReference>
<keyword evidence="19" id="KW-1185">Reference proteome</keyword>
<evidence type="ECO:0000256" key="10">
    <source>
        <dbReference type="HAMAP-Rule" id="MF_00394"/>
    </source>
</evidence>
<evidence type="ECO:0000256" key="4">
    <source>
        <dbReference type="ARBA" id="ARBA00022857"/>
    </source>
</evidence>
<comment type="function">
    <text evidence="10">Catalyzes the reduction of the glycolytic intermediate dihydroxyacetone phosphate (DHAP) to sn-glycerol 3-phosphate (G3P), the key precursor for phospholipid synthesis.</text>
</comment>
<evidence type="ECO:0000256" key="14">
    <source>
        <dbReference type="RuleBase" id="RU000437"/>
    </source>
</evidence>
<dbReference type="PANTHER" id="PTHR11728:SF1">
    <property type="entry name" value="GLYCEROL-3-PHOSPHATE DEHYDROGENASE [NAD(+)] 2, CHLOROPLASTIC"/>
    <property type="match status" value="1"/>
</dbReference>
<reference evidence="19" key="1">
    <citation type="submission" date="2017-01" db="EMBL/GenBank/DDBJ databases">
        <authorList>
            <person name="Varghese N."/>
            <person name="Submissions S."/>
        </authorList>
    </citation>
    <scope>NUCLEOTIDE SEQUENCE [LARGE SCALE GENOMIC DNA]</scope>
    <source>
        <strain evidence="19">DSM 18714</strain>
    </source>
</reference>
<keyword evidence="4 10" id="KW-0521">NADP</keyword>
<feature type="binding site" evidence="13">
    <location>
        <position position="159"/>
    </location>
    <ligand>
        <name>NAD(+)</name>
        <dbReference type="ChEBI" id="CHEBI:57540"/>
    </ligand>
</feature>
<evidence type="ECO:0000256" key="1">
    <source>
        <dbReference type="ARBA" id="ARBA00011009"/>
    </source>
</evidence>
<dbReference type="InterPro" id="IPR036291">
    <property type="entry name" value="NAD(P)-bd_dom_sf"/>
</dbReference>
<evidence type="ECO:0000256" key="9">
    <source>
        <dbReference type="ARBA" id="ARBA00023264"/>
    </source>
</evidence>
<feature type="binding site" evidence="10">
    <location>
        <position position="307"/>
    </location>
    <ligand>
        <name>NADPH</name>
        <dbReference type="ChEBI" id="CHEBI:57783"/>
    </ligand>
</feature>
<feature type="binding site" evidence="10">
    <location>
        <position position="32"/>
    </location>
    <ligand>
        <name>NADPH</name>
        <dbReference type="ChEBI" id="CHEBI:57783"/>
    </ligand>
</feature>
<dbReference type="Proteomes" id="UP000186098">
    <property type="component" value="Unassembled WGS sequence"/>
</dbReference>
<dbReference type="GO" id="GO:0008654">
    <property type="term" value="P:phospholipid biosynthetic process"/>
    <property type="evidence" value="ECO:0007669"/>
    <property type="project" value="UniProtKB-KW"/>
</dbReference>
<feature type="binding site" evidence="10">
    <location>
        <position position="53"/>
    </location>
    <ligand>
        <name>NADPH</name>
        <dbReference type="ChEBI" id="CHEBI:57783"/>
    </ligand>
</feature>
<comment type="catalytic activity">
    <reaction evidence="10">
        <text>sn-glycerol 3-phosphate + NAD(+) = dihydroxyacetone phosphate + NADH + H(+)</text>
        <dbReference type="Rhea" id="RHEA:11092"/>
        <dbReference type="ChEBI" id="CHEBI:15378"/>
        <dbReference type="ChEBI" id="CHEBI:57540"/>
        <dbReference type="ChEBI" id="CHEBI:57597"/>
        <dbReference type="ChEBI" id="CHEBI:57642"/>
        <dbReference type="ChEBI" id="CHEBI:57945"/>
        <dbReference type="EC" id="1.1.1.94"/>
    </reaction>
</comment>
<feature type="binding site" evidence="10">
    <location>
        <position position="159"/>
    </location>
    <ligand>
        <name>NADPH</name>
        <dbReference type="ChEBI" id="CHEBI:57783"/>
    </ligand>
</feature>
<feature type="binding site" evidence="10">
    <location>
        <position position="155"/>
    </location>
    <ligand>
        <name>sn-glycerol 3-phosphate</name>
        <dbReference type="ChEBI" id="CHEBI:57597"/>
    </ligand>
</feature>
<evidence type="ECO:0000313" key="18">
    <source>
        <dbReference type="EMBL" id="SIS75158.1"/>
    </source>
</evidence>
<feature type="binding site" evidence="10">
    <location>
        <position position="70"/>
    </location>
    <ligand>
        <name>NADPH</name>
        <dbReference type="ChEBI" id="CHEBI:57783"/>
    </ligand>
</feature>
<dbReference type="Pfam" id="PF07479">
    <property type="entry name" value="NAD_Gly3P_dh_C"/>
    <property type="match status" value="1"/>
</dbReference>
<dbReference type="PROSITE" id="PS00957">
    <property type="entry name" value="NAD_G3PDH"/>
    <property type="match status" value="1"/>
</dbReference>
<feature type="active site" description="Proton acceptor" evidence="10 11">
    <location>
        <position position="219"/>
    </location>
</feature>
<dbReference type="GO" id="GO:0005829">
    <property type="term" value="C:cytosol"/>
    <property type="evidence" value="ECO:0007669"/>
    <property type="project" value="TreeGrafter"/>
</dbReference>
<evidence type="ECO:0000256" key="3">
    <source>
        <dbReference type="ARBA" id="ARBA00022741"/>
    </source>
</evidence>
<feature type="binding site" evidence="10">
    <location>
        <position position="309"/>
    </location>
    <ligand>
        <name>NADPH</name>
        <dbReference type="ChEBI" id="CHEBI:57783"/>
    </ligand>
</feature>
<feature type="binding site" evidence="10">
    <location>
        <position position="283"/>
    </location>
    <ligand>
        <name>sn-glycerol 3-phosphate</name>
        <dbReference type="ChEBI" id="CHEBI:57597"/>
    </ligand>
</feature>
<dbReference type="AlphaFoldDB" id="A0A1N7LMU6"/>
<evidence type="ECO:0000256" key="11">
    <source>
        <dbReference type="PIRSR" id="PIRSR000114-1"/>
    </source>
</evidence>